<reference evidence="2" key="1">
    <citation type="journal article" date="2023" name="G3 (Bethesda)">
        <title>Genome assembly and association tests identify interacting loci associated with vigor, precocity, and sex in interspecific pistachio rootstocks.</title>
        <authorList>
            <person name="Palmer W."/>
            <person name="Jacygrad E."/>
            <person name="Sagayaradj S."/>
            <person name="Cavanaugh K."/>
            <person name="Han R."/>
            <person name="Bertier L."/>
            <person name="Beede B."/>
            <person name="Kafkas S."/>
            <person name="Golino D."/>
            <person name="Preece J."/>
            <person name="Michelmore R."/>
        </authorList>
    </citation>
    <scope>NUCLEOTIDE SEQUENCE [LARGE SCALE GENOMIC DNA]</scope>
</reference>
<sequence length="238" mass="26312">MTARDQIALAGASSSSQMMAADHNVSLSGGADHMELLKGLEDILYLTGLPIDGKPVIANSIDIDGLCERLLGRIPPKKKVVKTGYLGLKWLKDEFEEVNVPADSPDIHRYVRAYLLYIFGCVVFPGLSRHQVPEDYLHLFDDLSAIDDFAWGLAMLAHLHVALERVRDKNSKGKNLSASCFILHIFALERLPKLVTSYFGGDFELPKAIPLTGGRSKLLALYSINNNKKFNMAEADEV</sequence>
<evidence type="ECO:0000313" key="2">
    <source>
        <dbReference type="Proteomes" id="UP001163603"/>
    </source>
</evidence>
<dbReference type="Proteomes" id="UP001163603">
    <property type="component" value="Chromosome 8"/>
</dbReference>
<name>A0ACC0Y7V6_9ROSI</name>
<accession>A0ACC0Y7V6</accession>
<dbReference type="EMBL" id="CM047743">
    <property type="protein sequence ID" value="KAJ0030521.1"/>
    <property type="molecule type" value="Genomic_DNA"/>
</dbReference>
<keyword evidence="2" id="KW-1185">Reference proteome</keyword>
<organism evidence="1 2">
    <name type="scientific">Pistacia integerrima</name>
    <dbReference type="NCBI Taxonomy" id="434235"/>
    <lineage>
        <taxon>Eukaryota</taxon>
        <taxon>Viridiplantae</taxon>
        <taxon>Streptophyta</taxon>
        <taxon>Embryophyta</taxon>
        <taxon>Tracheophyta</taxon>
        <taxon>Spermatophyta</taxon>
        <taxon>Magnoliopsida</taxon>
        <taxon>eudicotyledons</taxon>
        <taxon>Gunneridae</taxon>
        <taxon>Pentapetalae</taxon>
        <taxon>rosids</taxon>
        <taxon>malvids</taxon>
        <taxon>Sapindales</taxon>
        <taxon>Anacardiaceae</taxon>
        <taxon>Pistacia</taxon>
    </lineage>
</organism>
<comment type="caution">
    <text evidence="1">The sequence shown here is derived from an EMBL/GenBank/DDBJ whole genome shotgun (WGS) entry which is preliminary data.</text>
</comment>
<evidence type="ECO:0000313" key="1">
    <source>
        <dbReference type="EMBL" id="KAJ0030521.1"/>
    </source>
</evidence>
<proteinExistence type="predicted"/>
<gene>
    <name evidence="1" type="ORF">Pint_12780</name>
</gene>
<protein>
    <submittedName>
        <fullName evidence="1">Uncharacterized protein</fullName>
    </submittedName>
</protein>